<accession>A4PJ05</accession>
<dbReference type="EMBL" id="AB300657">
    <property type="protein sequence ID" value="BAF56589.1"/>
    <property type="molecule type" value="mRNA"/>
</dbReference>
<gene>
    <name evidence="1" type="primary">pri</name>
</gene>
<dbReference type="AlphaFoldDB" id="A4PJ05"/>
<name>A4PJ05_DROME</name>
<proteinExistence type="evidence at transcript level"/>
<sequence length="49" mass="5445">MIGGARWLRVRGREETSSCRRRRKLGIGASPSDLGEPCDGDFCIYVVFA</sequence>
<reference evidence="1" key="1">
    <citation type="journal article" date="2007" name="Nat. Cell Biol.">
        <title>Small peptide regulators of actin-based cell morphogenesis encoded by a polycistronic mRNA.</title>
        <authorList>
            <person name="Kondo T."/>
            <person name="Hashimoto Y."/>
            <person name="Kato K."/>
            <person name="Inagaki S."/>
            <person name="Hayashi S."/>
            <person name="Kageyama Y."/>
        </authorList>
    </citation>
    <scope>NUCLEOTIDE SEQUENCE</scope>
</reference>
<organism evidence="1">
    <name type="scientific">Drosophila melanogaster</name>
    <name type="common">Fruit fly</name>
    <dbReference type="NCBI Taxonomy" id="7227"/>
    <lineage>
        <taxon>Eukaryota</taxon>
        <taxon>Metazoa</taxon>
        <taxon>Ecdysozoa</taxon>
        <taxon>Arthropoda</taxon>
        <taxon>Hexapoda</taxon>
        <taxon>Insecta</taxon>
        <taxon>Pterygota</taxon>
        <taxon>Neoptera</taxon>
        <taxon>Endopterygota</taxon>
        <taxon>Diptera</taxon>
        <taxon>Brachycera</taxon>
        <taxon>Muscomorpha</taxon>
        <taxon>Ephydroidea</taxon>
        <taxon>Drosophilidae</taxon>
        <taxon>Drosophila</taxon>
        <taxon>Sophophora</taxon>
    </lineage>
</organism>
<protein>
    <submittedName>
        <fullName evidence="1">Polished rice ORF5-peptide</fullName>
    </submittedName>
</protein>
<evidence type="ECO:0000313" key="1">
    <source>
        <dbReference type="EMBL" id="BAF56589.1"/>
    </source>
</evidence>